<comment type="caution">
    <text evidence="1">The sequence shown here is derived from an EMBL/GenBank/DDBJ whole genome shotgun (WGS) entry which is preliminary data.</text>
</comment>
<organism evidence="1 2">
    <name type="scientific">Photobacterium kishitanii</name>
    <dbReference type="NCBI Taxonomy" id="318456"/>
    <lineage>
        <taxon>Bacteria</taxon>
        <taxon>Pseudomonadati</taxon>
        <taxon>Pseudomonadota</taxon>
        <taxon>Gammaproteobacteria</taxon>
        <taxon>Vibrionales</taxon>
        <taxon>Vibrionaceae</taxon>
        <taxon>Photobacterium</taxon>
    </lineage>
</organism>
<sequence>MFKNVRDWTISSQAPKSIDMGAGSTTIEKTVYAQELSRVQAEANAAWKRKVPKSKKFGYGNDIVSTCK</sequence>
<protein>
    <submittedName>
        <fullName evidence="1">Uncharacterized protein</fullName>
    </submittedName>
</protein>
<accession>A0A2T3KN45</accession>
<gene>
    <name evidence="1" type="ORF">C9J27_04010</name>
</gene>
<evidence type="ECO:0000313" key="1">
    <source>
        <dbReference type="EMBL" id="PSV01198.1"/>
    </source>
</evidence>
<evidence type="ECO:0000313" key="2">
    <source>
        <dbReference type="Proteomes" id="UP000241426"/>
    </source>
</evidence>
<dbReference type="AlphaFoldDB" id="A0A2T3KN45"/>
<dbReference type="Proteomes" id="UP000241426">
    <property type="component" value="Unassembled WGS sequence"/>
</dbReference>
<reference evidence="1 2" key="1">
    <citation type="submission" date="2018-01" db="EMBL/GenBank/DDBJ databases">
        <title>Whole genome sequencing of Histamine producing bacteria.</title>
        <authorList>
            <person name="Butler K."/>
        </authorList>
    </citation>
    <scope>NUCLEOTIDE SEQUENCE [LARGE SCALE GENOMIC DNA]</scope>
    <source>
        <strain evidence="1 2">FS-7.2</strain>
    </source>
</reference>
<name>A0A2T3KN45_9GAMM</name>
<proteinExistence type="predicted"/>
<dbReference type="EMBL" id="PYNF01000002">
    <property type="protein sequence ID" value="PSV01198.1"/>
    <property type="molecule type" value="Genomic_DNA"/>
</dbReference>